<dbReference type="InterPro" id="IPR008020">
    <property type="entry name" value="G8P"/>
</dbReference>
<evidence type="ECO:0000313" key="3">
    <source>
        <dbReference type="EMBL" id="CCA84650.1"/>
    </source>
</evidence>
<keyword evidence="2" id="KW-0732">Signal</keyword>
<gene>
    <name evidence="3" type="ORF">RALSY_10629</name>
</gene>
<dbReference type="AlphaFoldDB" id="G3A0F3"/>
<keyword evidence="1" id="KW-1133">Transmembrane helix</keyword>
<dbReference type="RefSeq" id="WP_197332230.1">
    <property type="nucleotide sequence ID" value="NZ_CP115944.1"/>
</dbReference>
<sequence length="67" mass="6445">MKSVLQKVGVGAGIAAAAGSALADGPDVSAVVTTIGTGVAAVAAIGVAVLSVIATIAIYQWVKRPIK</sequence>
<reference evidence="3" key="1">
    <citation type="journal article" date="2011" name="PLoS ONE">
        <title>Ralstonia syzygii, the Blood Disease Bacterium and some Asian R. solanacearum strains form a single genomic species despite divergent lifestyles.</title>
        <authorList>
            <person name="Remenant B."/>
            <person name="de Cambiaire J.C."/>
            <person name="Cellier G."/>
            <person name="Jacobs J.M."/>
            <person name="Mangenot S."/>
            <person name="Barbe V."/>
            <person name="Lajus A."/>
            <person name="Vallenet D."/>
            <person name="Medigue C."/>
            <person name="Fegan M."/>
            <person name="Allen C."/>
            <person name="Prior P."/>
        </authorList>
    </citation>
    <scope>NUCLEOTIDE SEQUENCE</scope>
    <source>
        <strain evidence="3">R24</strain>
    </source>
</reference>
<organism evidence="3">
    <name type="scientific">Ralstonia syzygii R24</name>
    <dbReference type="NCBI Taxonomy" id="907261"/>
    <lineage>
        <taxon>Bacteria</taxon>
        <taxon>Pseudomonadati</taxon>
        <taxon>Pseudomonadota</taxon>
        <taxon>Betaproteobacteria</taxon>
        <taxon>Burkholderiales</taxon>
        <taxon>Burkholderiaceae</taxon>
        <taxon>Ralstonia</taxon>
        <taxon>Ralstonia solanacearum species complex</taxon>
    </lineage>
</organism>
<dbReference type="EMBL" id="FR854086">
    <property type="protein sequence ID" value="CCA84650.1"/>
    <property type="molecule type" value="Genomic_DNA"/>
</dbReference>
<feature type="transmembrane region" description="Helical" evidence="1">
    <location>
        <begin position="39"/>
        <end position="62"/>
    </location>
</feature>
<proteinExistence type="predicted"/>
<reference evidence="3" key="2">
    <citation type="submission" date="2011-04" db="EMBL/GenBank/DDBJ databases">
        <authorList>
            <person name="Genoscope - CEA"/>
        </authorList>
    </citation>
    <scope>NUCLEOTIDE SEQUENCE</scope>
    <source>
        <strain evidence="3">R24</strain>
    </source>
</reference>
<protein>
    <submittedName>
        <fullName evidence="3">Putative prophage-derived major coat protein</fullName>
    </submittedName>
</protein>
<keyword evidence="1" id="KW-0472">Membrane</keyword>
<keyword evidence="1" id="KW-0812">Transmembrane</keyword>
<evidence type="ECO:0000256" key="1">
    <source>
        <dbReference type="SAM" id="Phobius"/>
    </source>
</evidence>
<feature type="chain" id="PRO_5003442018" evidence="2">
    <location>
        <begin position="24"/>
        <end position="67"/>
    </location>
</feature>
<keyword evidence="3" id="KW-0167">Capsid protein</keyword>
<accession>G3A0F3</accession>
<evidence type="ECO:0000256" key="2">
    <source>
        <dbReference type="SAM" id="SignalP"/>
    </source>
</evidence>
<name>G3A0F3_9RALS</name>
<feature type="signal peptide" evidence="2">
    <location>
        <begin position="1"/>
        <end position="23"/>
    </location>
</feature>
<dbReference type="Pfam" id="PF05356">
    <property type="entry name" value="Phage_Coat_B"/>
    <property type="match status" value="1"/>
</dbReference>
<keyword evidence="3" id="KW-0946">Virion</keyword>
<dbReference type="SUPFAM" id="SSF57987">
    <property type="entry name" value="Inovirus (filamentous phage) major coat protein"/>
    <property type="match status" value="1"/>
</dbReference>